<organism evidence="9">
    <name type="scientific">Skeletonema marinoi</name>
    <dbReference type="NCBI Taxonomy" id="267567"/>
    <lineage>
        <taxon>Eukaryota</taxon>
        <taxon>Sar</taxon>
        <taxon>Stramenopiles</taxon>
        <taxon>Ochrophyta</taxon>
        <taxon>Bacillariophyta</taxon>
        <taxon>Coscinodiscophyceae</taxon>
        <taxon>Thalassiosirophycidae</taxon>
        <taxon>Thalassiosirales</taxon>
        <taxon>Skeletonemataceae</taxon>
        <taxon>Skeletonema</taxon>
        <taxon>Skeletonema marinoi-dohrnii complex</taxon>
    </lineage>
</organism>
<evidence type="ECO:0000256" key="3">
    <source>
        <dbReference type="ARBA" id="ARBA00022741"/>
    </source>
</evidence>
<feature type="region of interest" description="Disordered" evidence="7">
    <location>
        <begin position="1"/>
        <end position="55"/>
    </location>
</feature>
<evidence type="ECO:0000256" key="2">
    <source>
        <dbReference type="ARBA" id="ARBA00022679"/>
    </source>
</evidence>
<feature type="compositionally biased region" description="Low complexity" evidence="7">
    <location>
        <begin position="359"/>
        <end position="375"/>
    </location>
</feature>
<evidence type="ECO:0000256" key="4">
    <source>
        <dbReference type="ARBA" id="ARBA00022777"/>
    </source>
</evidence>
<feature type="compositionally biased region" description="Polar residues" evidence="7">
    <location>
        <begin position="517"/>
        <end position="530"/>
    </location>
</feature>
<dbReference type="Pfam" id="PF00069">
    <property type="entry name" value="Pkinase"/>
    <property type="match status" value="1"/>
</dbReference>
<dbReference type="SUPFAM" id="SSF56112">
    <property type="entry name" value="Protein kinase-like (PK-like)"/>
    <property type="match status" value="1"/>
</dbReference>
<gene>
    <name evidence="9" type="ORF">SMAR0319_LOCUS617</name>
</gene>
<accession>A0A7S0TDX6</accession>
<feature type="compositionally biased region" description="Basic residues" evidence="7">
    <location>
        <begin position="502"/>
        <end position="513"/>
    </location>
</feature>
<feature type="compositionally biased region" description="Low complexity" evidence="7">
    <location>
        <begin position="1"/>
        <end position="33"/>
    </location>
</feature>
<dbReference type="PANTHER" id="PTHR24349">
    <property type="entry name" value="SERINE/THREONINE-PROTEIN KINASE"/>
    <property type="match status" value="1"/>
</dbReference>
<evidence type="ECO:0000256" key="7">
    <source>
        <dbReference type="SAM" id="MobiDB-lite"/>
    </source>
</evidence>
<dbReference type="GO" id="GO:0005524">
    <property type="term" value="F:ATP binding"/>
    <property type="evidence" value="ECO:0007669"/>
    <property type="project" value="UniProtKB-UniRule"/>
</dbReference>
<dbReference type="InterPro" id="IPR050205">
    <property type="entry name" value="CDPK_Ser/Thr_kinases"/>
</dbReference>
<evidence type="ECO:0000259" key="8">
    <source>
        <dbReference type="PROSITE" id="PS50011"/>
    </source>
</evidence>
<evidence type="ECO:0000256" key="6">
    <source>
        <dbReference type="PROSITE-ProRule" id="PRU10141"/>
    </source>
</evidence>
<dbReference type="EMBL" id="HBFJ01000821">
    <property type="protein sequence ID" value="CAD8733468.1"/>
    <property type="molecule type" value="Transcribed_RNA"/>
</dbReference>
<feature type="region of interest" description="Disordered" evidence="7">
    <location>
        <begin position="347"/>
        <end position="382"/>
    </location>
</feature>
<name>A0A7S0TDX6_9STRA</name>
<dbReference type="PROSITE" id="PS00108">
    <property type="entry name" value="PROTEIN_KINASE_ST"/>
    <property type="match status" value="1"/>
</dbReference>
<evidence type="ECO:0000256" key="5">
    <source>
        <dbReference type="ARBA" id="ARBA00022840"/>
    </source>
</evidence>
<dbReference type="Gene3D" id="1.10.510.10">
    <property type="entry name" value="Transferase(Phosphotransferase) domain 1"/>
    <property type="match status" value="1"/>
</dbReference>
<dbReference type="AlphaFoldDB" id="A0A7S0TDX6"/>
<dbReference type="InterPro" id="IPR000719">
    <property type="entry name" value="Prot_kinase_dom"/>
</dbReference>
<dbReference type="Gene3D" id="3.30.200.20">
    <property type="entry name" value="Phosphorylase Kinase, domain 1"/>
    <property type="match status" value="1"/>
</dbReference>
<keyword evidence="4" id="KW-0418">Kinase</keyword>
<keyword evidence="3 6" id="KW-0547">Nucleotide-binding</keyword>
<protein>
    <recommendedName>
        <fullName evidence="8">Protein kinase domain-containing protein</fullName>
    </recommendedName>
</protein>
<dbReference type="SMART" id="SM00220">
    <property type="entry name" value="S_TKc"/>
    <property type="match status" value="1"/>
</dbReference>
<feature type="compositionally biased region" description="Acidic residues" evidence="7">
    <location>
        <begin position="349"/>
        <end position="358"/>
    </location>
</feature>
<feature type="domain" description="Protein kinase" evidence="8">
    <location>
        <begin position="80"/>
        <end position="417"/>
    </location>
</feature>
<dbReference type="InterPro" id="IPR017441">
    <property type="entry name" value="Protein_kinase_ATP_BS"/>
</dbReference>
<reference evidence="9" key="1">
    <citation type="submission" date="2021-01" db="EMBL/GenBank/DDBJ databases">
        <authorList>
            <person name="Corre E."/>
            <person name="Pelletier E."/>
            <person name="Niang G."/>
            <person name="Scheremetjew M."/>
            <person name="Finn R."/>
            <person name="Kale V."/>
            <person name="Holt S."/>
            <person name="Cochrane G."/>
            <person name="Meng A."/>
            <person name="Brown T."/>
            <person name="Cohen L."/>
        </authorList>
    </citation>
    <scope>NUCLEOTIDE SEQUENCE</scope>
    <source>
        <strain evidence="9">SM1012Hels-07</strain>
    </source>
</reference>
<feature type="binding site" evidence="6">
    <location>
        <position position="113"/>
    </location>
    <ligand>
        <name>ATP</name>
        <dbReference type="ChEBI" id="CHEBI:30616"/>
    </ligand>
</feature>
<dbReference type="InterPro" id="IPR011009">
    <property type="entry name" value="Kinase-like_dom_sf"/>
</dbReference>
<keyword evidence="2" id="KW-0808">Transferase</keyword>
<dbReference type="PROSITE" id="PS50011">
    <property type="entry name" value="PROTEIN_KINASE_DOM"/>
    <property type="match status" value="1"/>
</dbReference>
<evidence type="ECO:0000256" key="1">
    <source>
        <dbReference type="ARBA" id="ARBA00022527"/>
    </source>
</evidence>
<keyword evidence="5 6" id="KW-0067">ATP-binding</keyword>
<feature type="region of interest" description="Disordered" evidence="7">
    <location>
        <begin position="128"/>
        <end position="148"/>
    </location>
</feature>
<dbReference type="GO" id="GO:0004674">
    <property type="term" value="F:protein serine/threonine kinase activity"/>
    <property type="evidence" value="ECO:0007669"/>
    <property type="project" value="UniProtKB-KW"/>
</dbReference>
<keyword evidence="1" id="KW-0723">Serine/threonine-protein kinase</keyword>
<evidence type="ECO:0000313" key="9">
    <source>
        <dbReference type="EMBL" id="CAD8733468.1"/>
    </source>
</evidence>
<dbReference type="InterPro" id="IPR008271">
    <property type="entry name" value="Ser/Thr_kinase_AS"/>
</dbReference>
<proteinExistence type="predicted"/>
<feature type="region of interest" description="Disordered" evidence="7">
    <location>
        <begin position="495"/>
        <end position="537"/>
    </location>
</feature>
<sequence>MSITSSDISSATPLSSISAASSSSRSNSVVTATPPLPTSCVTNSPPKLSLSAYRRPENTVRLTDADPNQHIHVKYDLLDPSLCRTLGHGASSTVQLAYRRSDNLPVAVKTIAKHAALGLWSKTNRWQAGARRNMSSPRDGADELLQQRSRRRPRLEEVDVLMRISGICTDVVQLLDVYETNQEVHLVLEYCHGGDLFDCIKRRRQKLIEKGLTLQGIFSEAETASVAKTLLTVLDVLHRRHLVHRDIKPENILLVNEDDDSGQLHVKLTDFGLARMLDGEEDGFGTTTEDPSERRSRAYSRVGSDYYAAPEVYMGLGYDTPVDIYSLGVTLYVMLVGSPPSTSTFSFDTDSDFSDEEFSTTSDSDQSAPSSQLSSRTKLFPPEMKISPSAQELIMSMIHPDAAKRITASAALKHEWILNHSAGQQDVEMATIDMSSKLSISLPATNRSPLTATETGAFLRVPIQVLPPSNSPTAKDSADSAVTLTLTDVCSKLVPIANGHGQQKKKRNRHRSRSRSEIQFPSSKTRNISDLSGEELSKVITTTPTKKVRVESRKSSPSSLYVNHLQVAA</sequence>
<dbReference type="PROSITE" id="PS00107">
    <property type="entry name" value="PROTEIN_KINASE_ATP"/>
    <property type="match status" value="1"/>
</dbReference>